<dbReference type="Proteomes" id="UP000807769">
    <property type="component" value="Unassembled WGS sequence"/>
</dbReference>
<sequence length="89" mass="9693">MIISSDLALFFFFAVPGQILSTGREFCRSSKRDSSVVFRESRVGSLFILKVPLPLSFGYDSNTSTNAPLCTGAALLIAAPEVVFRCNIK</sequence>
<dbReference type="RefSeq" id="XP_041195937.1">
    <property type="nucleotide sequence ID" value="XM_041334931.1"/>
</dbReference>
<keyword evidence="3" id="KW-1185">Reference proteome</keyword>
<dbReference type="AlphaFoldDB" id="A0A9P7EH41"/>
<protein>
    <recommendedName>
        <fullName evidence="4">Secreted protein</fullName>
    </recommendedName>
</protein>
<evidence type="ECO:0008006" key="4">
    <source>
        <dbReference type="Google" id="ProtNLM"/>
    </source>
</evidence>
<organism evidence="2 3">
    <name type="scientific">Suillus subaureus</name>
    <dbReference type="NCBI Taxonomy" id="48587"/>
    <lineage>
        <taxon>Eukaryota</taxon>
        <taxon>Fungi</taxon>
        <taxon>Dikarya</taxon>
        <taxon>Basidiomycota</taxon>
        <taxon>Agaricomycotina</taxon>
        <taxon>Agaricomycetes</taxon>
        <taxon>Agaricomycetidae</taxon>
        <taxon>Boletales</taxon>
        <taxon>Suillineae</taxon>
        <taxon>Suillaceae</taxon>
        <taxon>Suillus</taxon>
    </lineage>
</organism>
<keyword evidence="1" id="KW-0732">Signal</keyword>
<proteinExistence type="predicted"/>
<evidence type="ECO:0000313" key="2">
    <source>
        <dbReference type="EMBL" id="KAG1820870.1"/>
    </source>
</evidence>
<feature type="chain" id="PRO_5040333415" description="Secreted protein" evidence="1">
    <location>
        <begin position="22"/>
        <end position="89"/>
    </location>
</feature>
<dbReference type="OrthoDB" id="2680830at2759"/>
<comment type="caution">
    <text evidence="2">The sequence shown here is derived from an EMBL/GenBank/DDBJ whole genome shotgun (WGS) entry which is preliminary data.</text>
</comment>
<reference evidence="2" key="1">
    <citation type="journal article" date="2020" name="New Phytol.">
        <title>Comparative genomics reveals dynamic genome evolution in host specialist ectomycorrhizal fungi.</title>
        <authorList>
            <person name="Lofgren L.A."/>
            <person name="Nguyen N.H."/>
            <person name="Vilgalys R."/>
            <person name="Ruytinx J."/>
            <person name="Liao H.L."/>
            <person name="Branco S."/>
            <person name="Kuo A."/>
            <person name="LaButti K."/>
            <person name="Lipzen A."/>
            <person name="Andreopoulos W."/>
            <person name="Pangilinan J."/>
            <person name="Riley R."/>
            <person name="Hundley H."/>
            <person name="Na H."/>
            <person name="Barry K."/>
            <person name="Grigoriev I.V."/>
            <person name="Stajich J.E."/>
            <person name="Kennedy P.G."/>
        </authorList>
    </citation>
    <scope>NUCLEOTIDE SEQUENCE</scope>
    <source>
        <strain evidence="2">MN1</strain>
    </source>
</reference>
<dbReference type="GeneID" id="64628948"/>
<evidence type="ECO:0000256" key="1">
    <source>
        <dbReference type="SAM" id="SignalP"/>
    </source>
</evidence>
<feature type="signal peptide" evidence="1">
    <location>
        <begin position="1"/>
        <end position="21"/>
    </location>
</feature>
<dbReference type="EMBL" id="JABBWG010000007">
    <property type="protein sequence ID" value="KAG1820870.1"/>
    <property type="molecule type" value="Genomic_DNA"/>
</dbReference>
<accession>A0A9P7EH41</accession>
<evidence type="ECO:0000313" key="3">
    <source>
        <dbReference type="Proteomes" id="UP000807769"/>
    </source>
</evidence>
<gene>
    <name evidence="2" type="ORF">BJ212DRAFT_1336066</name>
</gene>
<name>A0A9P7EH41_9AGAM</name>